<dbReference type="Proteomes" id="UP000770661">
    <property type="component" value="Unassembled WGS sequence"/>
</dbReference>
<evidence type="ECO:0000313" key="2">
    <source>
        <dbReference type="EMBL" id="KAG0723934.1"/>
    </source>
</evidence>
<keyword evidence="1" id="KW-0732">Signal</keyword>
<keyword evidence="3" id="KW-1185">Reference proteome</keyword>
<feature type="signal peptide" evidence="1">
    <location>
        <begin position="1"/>
        <end position="22"/>
    </location>
</feature>
<evidence type="ECO:0000313" key="3">
    <source>
        <dbReference type="Proteomes" id="UP000770661"/>
    </source>
</evidence>
<feature type="chain" id="PRO_5035270058" description="Secreted protein" evidence="1">
    <location>
        <begin position="23"/>
        <end position="136"/>
    </location>
</feature>
<evidence type="ECO:0008006" key="4">
    <source>
        <dbReference type="Google" id="ProtNLM"/>
    </source>
</evidence>
<dbReference type="AlphaFoldDB" id="A0A8J5CWQ7"/>
<protein>
    <recommendedName>
        <fullName evidence="4">Secreted protein</fullName>
    </recommendedName>
</protein>
<accession>A0A8J5CWQ7</accession>
<dbReference type="EMBL" id="JACEEZ010007592">
    <property type="protein sequence ID" value="KAG0723934.1"/>
    <property type="molecule type" value="Genomic_DNA"/>
</dbReference>
<comment type="caution">
    <text evidence="2">The sequence shown here is derived from an EMBL/GenBank/DDBJ whole genome shotgun (WGS) entry which is preliminary data.</text>
</comment>
<gene>
    <name evidence="2" type="ORF">GWK47_005335</name>
</gene>
<organism evidence="2 3">
    <name type="scientific">Chionoecetes opilio</name>
    <name type="common">Atlantic snow crab</name>
    <name type="synonym">Cancer opilio</name>
    <dbReference type="NCBI Taxonomy" id="41210"/>
    <lineage>
        <taxon>Eukaryota</taxon>
        <taxon>Metazoa</taxon>
        <taxon>Ecdysozoa</taxon>
        <taxon>Arthropoda</taxon>
        <taxon>Crustacea</taxon>
        <taxon>Multicrustacea</taxon>
        <taxon>Malacostraca</taxon>
        <taxon>Eumalacostraca</taxon>
        <taxon>Eucarida</taxon>
        <taxon>Decapoda</taxon>
        <taxon>Pleocyemata</taxon>
        <taxon>Brachyura</taxon>
        <taxon>Eubrachyura</taxon>
        <taxon>Majoidea</taxon>
        <taxon>Majidae</taxon>
        <taxon>Chionoecetes</taxon>
    </lineage>
</organism>
<sequence length="136" mass="14886">MHVVTQHVTAMAVLCITTCVLCASLNQSPPPNRRPHLPNLFGKSLHILDWQKKFVKAEIRNIEVCNSKGLLHRGWWAGRTCTRRSDSDSENKADRAVAVCRSGVFVAVAVGPLPGGHLHAAPEEAVEGEPRSGYRV</sequence>
<name>A0A8J5CWQ7_CHIOP</name>
<evidence type="ECO:0000256" key="1">
    <source>
        <dbReference type="SAM" id="SignalP"/>
    </source>
</evidence>
<proteinExistence type="predicted"/>
<reference evidence="2" key="1">
    <citation type="submission" date="2020-07" db="EMBL/GenBank/DDBJ databases">
        <title>The High-quality genome of the commercially important snow crab, Chionoecetes opilio.</title>
        <authorList>
            <person name="Jeong J.-H."/>
            <person name="Ryu S."/>
        </authorList>
    </citation>
    <scope>NUCLEOTIDE SEQUENCE</scope>
    <source>
        <strain evidence="2">MADBK_172401_WGS</strain>
        <tissue evidence="2">Digestive gland</tissue>
    </source>
</reference>